<dbReference type="GO" id="GO:0003676">
    <property type="term" value="F:nucleic acid binding"/>
    <property type="evidence" value="ECO:0007669"/>
    <property type="project" value="InterPro"/>
</dbReference>
<reference evidence="2 3" key="1">
    <citation type="journal article" date="2014" name="Nat. Commun.">
        <title>Klebsormidium flaccidum genome reveals primary factors for plant terrestrial adaptation.</title>
        <authorList>
            <person name="Hori K."/>
            <person name="Maruyama F."/>
            <person name="Fujisawa T."/>
            <person name="Togashi T."/>
            <person name="Yamamoto N."/>
            <person name="Seo M."/>
            <person name="Sato S."/>
            <person name="Yamada T."/>
            <person name="Mori H."/>
            <person name="Tajima N."/>
            <person name="Moriyama T."/>
            <person name="Ikeuchi M."/>
            <person name="Watanabe M."/>
            <person name="Wada H."/>
            <person name="Kobayashi K."/>
            <person name="Saito M."/>
            <person name="Masuda T."/>
            <person name="Sasaki-Sekimoto Y."/>
            <person name="Mashiguchi K."/>
            <person name="Awai K."/>
            <person name="Shimojima M."/>
            <person name="Masuda S."/>
            <person name="Iwai M."/>
            <person name="Nobusawa T."/>
            <person name="Narise T."/>
            <person name="Kondo S."/>
            <person name="Saito H."/>
            <person name="Sato R."/>
            <person name="Murakawa M."/>
            <person name="Ihara Y."/>
            <person name="Oshima-Yamada Y."/>
            <person name="Ohtaka K."/>
            <person name="Satoh M."/>
            <person name="Sonobe K."/>
            <person name="Ishii M."/>
            <person name="Ohtani R."/>
            <person name="Kanamori-Sato M."/>
            <person name="Honoki R."/>
            <person name="Miyazaki D."/>
            <person name="Mochizuki H."/>
            <person name="Umetsu J."/>
            <person name="Higashi K."/>
            <person name="Shibata D."/>
            <person name="Kamiya Y."/>
            <person name="Sato N."/>
            <person name="Nakamura Y."/>
            <person name="Tabata S."/>
            <person name="Ida S."/>
            <person name="Kurokawa K."/>
            <person name="Ohta H."/>
        </authorList>
    </citation>
    <scope>NUCLEOTIDE SEQUENCE [LARGE SCALE GENOMIC DNA]</scope>
    <source>
        <strain evidence="2 3">NIES-2285</strain>
    </source>
</reference>
<sequence length="190" mass="20660">MGGGTSLPPVSAASLSRMEAIAHRFSERAKGAGYCGALAWRRHRSWGGRLACAVRGGRRETAMHEADIQTDMELMQQTRKDPNPGSGSESGPSRSAEDKQSKPKTNRPFNLVQGAVTKKKQHHHPYMKKWMGKANGSGLKIAREGVTRLMKAGVCLCCKKKGHFARGCLQNPKNCKAAATPQSETLKLSF</sequence>
<dbReference type="Proteomes" id="UP000054558">
    <property type="component" value="Unassembled WGS sequence"/>
</dbReference>
<dbReference type="GO" id="GO:0008270">
    <property type="term" value="F:zinc ion binding"/>
    <property type="evidence" value="ECO:0007669"/>
    <property type="project" value="InterPro"/>
</dbReference>
<keyword evidence="3" id="KW-1185">Reference proteome</keyword>
<evidence type="ECO:0000313" key="2">
    <source>
        <dbReference type="EMBL" id="GAQ93264.1"/>
    </source>
</evidence>
<dbReference type="InterPro" id="IPR036875">
    <property type="entry name" value="Znf_CCHC_sf"/>
</dbReference>
<feature type="compositionally biased region" description="Low complexity" evidence="1">
    <location>
        <begin position="83"/>
        <end position="94"/>
    </location>
</feature>
<gene>
    <name evidence="2" type="ORF">KFL_014020010</name>
</gene>
<accession>A0A1Y1IRE7</accession>
<name>A0A1Y1IRE7_KLENI</name>
<feature type="region of interest" description="Disordered" evidence="1">
    <location>
        <begin position="77"/>
        <end position="124"/>
    </location>
</feature>
<organism evidence="2 3">
    <name type="scientific">Klebsormidium nitens</name>
    <name type="common">Green alga</name>
    <name type="synonym">Ulothrix nitens</name>
    <dbReference type="NCBI Taxonomy" id="105231"/>
    <lineage>
        <taxon>Eukaryota</taxon>
        <taxon>Viridiplantae</taxon>
        <taxon>Streptophyta</taxon>
        <taxon>Klebsormidiophyceae</taxon>
        <taxon>Klebsormidiales</taxon>
        <taxon>Klebsormidiaceae</taxon>
        <taxon>Klebsormidium</taxon>
    </lineage>
</organism>
<protein>
    <recommendedName>
        <fullName evidence="4">CCHC-type domain-containing protein</fullName>
    </recommendedName>
</protein>
<evidence type="ECO:0000313" key="3">
    <source>
        <dbReference type="Proteomes" id="UP000054558"/>
    </source>
</evidence>
<evidence type="ECO:0008006" key="4">
    <source>
        <dbReference type="Google" id="ProtNLM"/>
    </source>
</evidence>
<dbReference type="SUPFAM" id="SSF57756">
    <property type="entry name" value="Retrovirus zinc finger-like domains"/>
    <property type="match status" value="1"/>
</dbReference>
<evidence type="ECO:0000256" key="1">
    <source>
        <dbReference type="SAM" id="MobiDB-lite"/>
    </source>
</evidence>
<dbReference type="AlphaFoldDB" id="A0A1Y1IRE7"/>
<proteinExistence type="predicted"/>
<dbReference type="EMBL" id="DF238351">
    <property type="protein sequence ID" value="GAQ93264.1"/>
    <property type="molecule type" value="Genomic_DNA"/>
</dbReference>